<feature type="compositionally biased region" description="Basic and acidic residues" evidence="1">
    <location>
        <begin position="128"/>
        <end position="137"/>
    </location>
</feature>
<feature type="compositionally biased region" description="Polar residues" evidence="1">
    <location>
        <begin position="60"/>
        <end position="74"/>
    </location>
</feature>
<protein>
    <submittedName>
        <fullName evidence="2">Uncharacterized protein</fullName>
    </submittedName>
</protein>
<feature type="region of interest" description="Disordered" evidence="1">
    <location>
        <begin position="60"/>
        <end position="95"/>
    </location>
</feature>
<name>A0A836CRH1_SHEEP</name>
<feature type="compositionally biased region" description="Low complexity" evidence="1">
    <location>
        <begin position="86"/>
        <end position="95"/>
    </location>
</feature>
<dbReference type="AlphaFoldDB" id="A0A836CRH1"/>
<sequence>MLWALALEPLEVLQQPLTLGSGHVDRVTPSLLPLSTSPPNPQHQAAHACPCLYLLKSSQEGPQDLDQTVPSTATGKPGHRAGHPGGTAPAGWAQAAAEAQREVAVQHWAAGHEISWASGCLVPPAQESHSRHQHTWEEGQASALRHTASGAD</sequence>
<reference evidence="2 3" key="1">
    <citation type="submission" date="2020-12" db="EMBL/GenBank/DDBJ databases">
        <title>De novo assembly of Tibetan sheep genome.</title>
        <authorList>
            <person name="Li X."/>
        </authorList>
    </citation>
    <scope>NUCLEOTIDE SEQUENCE [LARGE SCALE GENOMIC DNA]</scope>
    <source>
        <tissue evidence="2">Heart</tissue>
    </source>
</reference>
<evidence type="ECO:0000256" key="1">
    <source>
        <dbReference type="SAM" id="MobiDB-lite"/>
    </source>
</evidence>
<feature type="region of interest" description="Disordered" evidence="1">
    <location>
        <begin position="125"/>
        <end position="152"/>
    </location>
</feature>
<dbReference type="EMBL" id="JAEMGP010000024">
    <property type="protein sequence ID" value="KAG5194889.1"/>
    <property type="molecule type" value="Genomic_DNA"/>
</dbReference>
<evidence type="ECO:0000313" key="3">
    <source>
        <dbReference type="Proteomes" id="UP000664991"/>
    </source>
</evidence>
<organism evidence="2 3">
    <name type="scientific">Ovis aries</name>
    <name type="common">Sheep</name>
    <dbReference type="NCBI Taxonomy" id="9940"/>
    <lineage>
        <taxon>Eukaryota</taxon>
        <taxon>Metazoa</taxon>
        <taxon>Chordata</taxon>
        <taxon>Craniata</taxon>
        <taxon>Vertebrata</taxon>
        <taxon>Euteleostomi</taxon>
        <taxon>Mammalia</taxon>
        <taxon>Eutheria</taxon>
        <taxon>Laurasiatheria</taxon>
        <taxon>Artiodactyla</taxon>
        <taxon>Ruminantia</taxon>
        <taxon>Pecora</taxon>
        <taxon>Bovidae</taxon>
        <taxon>Caprinae</taxon>
        <taxon>Ovis</taxon>
    </lineage>
</organism>
<proteinExistence type="predicted"/>
<dbReference type="Proteomes" id="UP000664991">
    <property type="component" value="Unassembled WGS sequence"/>
</dbReference>
<gene>
    <name evidence="2" type="ORF">JEQ12_012178</name>
</gene>
<comment type="caution">
    <text evidence="2">The sequence shown here is derived from an EMBL/GenBank/DDBJ whole genome shotgun (WGS) entry which is preliminary data.</text>
</comment>
<evidence type="ECO:0000313" key="2">
    <source>
        <dbReference type="EMBL" id="KAG5194889.1"/>
    </source>
</evidence>
<accession>A0A836CRH1</accession>